<dbReference type="KEGG" id="pgv:SL003B_0407"/>
<dbReference type="PANTHER" id="PTHR30600">
    <property type="entry name" value="CYTOCHROME C PEROXIDASE-RELATED"/>
    <property type="match status" value="1"/>
</dbReference>
<dbReference type="GO" id="GO:0046872">
    <property type="term" value="F:metal ion binding"/>
    <property type="evidence" value="ECO:0007669"/>
    <property type="project" value="UniProtKB-KW"/>
</dbReference>
<dbReference type="InterPro" id="IPR009056">
    <property type="entry name" value="Cyt_c-like_dom"/>
</dbReference>
<dbReference type="HOGENOM" id="CLU_033900_1_0_5"/>
<feature type="signal peptide" evidence="5">
    <location>
        <begin position="1"/>
        <end position="24"/>
    </location>
</feature>
<evidence type="ECO:0000256" key="4">
    <source>
        <dbReference type="PROSITE-ProRule" id="PRU00433"/>
    </source>
</evidence>
<dbReference type="GO" id="GO:0009055">
    <property type="term" value="F:electron transfer activity"/>
    <property type="evidence" value="ECO:0007669"/>
    <property type="project" value="InterPro"/>
</dbReference>
<dbReference type="EMBL" id="CP002568">
    <property type="protein sequence ID" value="ADZ68842.1"/>
    <property type="molecule type" value="Genomic_DNA"/>
</dbReference>
<dbReference type="InterPro" id="IPR010538">
    <property type="entry name" value="DHOR"/>
</dbReference>
<evidence type="ECO:0000313" key="8">
    <source>
        <dbReference type="Proteomes" id="UP000008130"/>
    </source>
</evidence>
<dbReference type="InterPro" id="IPR036909">
    <property type="entry name" value="Cyt_c-like_dom_sf"/>
</dbReference>
<dbReference type="GO" id="GO:0004130">
    <property type="term" value="F:cytochrome-c peroxidase activity"/>
    <property type="evidence" value="ECO:0007669"/>
    <property type="project" value="TreeGrafter"/>
</dbReference>
<dbReference type="InterPro" id="IPR051395">
    <property type="entry name" value="Cytochrome_c_Peroxidase/MauG"/>
</dbReference>
<sequence length="507" mass="54355">MNMKLSRLLAPALLGAMVALPSAAGEPLAHRDDLTQADRARVEAVLAPPVDYSKAEPFEAMSGGAATSRKRINRDAFSHPSANLSFEQQQTFRVGNGIFRKMWVSAPSSTQASDGLGPLYNARSCQGCHLKDGRGSPPAPGADAVSMFLRLSVPPRSEAERQALAERRLSHIPEPTYGTQLQLFGVPGLAGEGRFDIEVEEIEVALAGGETAVLQKPVYRIHSLGYGPMDPETMISPRVAPQMIGLGLLEAIHSGDILAMADPEDADGDGISGRPSFVRDPDTGAVVLGRFGWKASTPSVREQSAGAFSGDIGISTPGHPDPYGDCTAAQTACRAMPTGVQERLGDTEAPDPVMDLVTFYSQNLAVPARRNADDPTVLAGKEIFHAIGCASCHRPTYVTRRDADTEAHRFQLIWPYTDLLLHDMGEGLADHRPVGDASGTEWRTAPLWGIGLTETVSGHTRFLHDGRARNLLEAVLWHGGEAQAAREAVVALEPEQRAALIRFLESL</sequence>
<evidence type="ECO:0000256" key="3">
    <source>
        <dbReference type="ARBA" id="ARBA00023004"/>
    </source>
</evidence>
<evidence type="ECO:0000256" key="1">
    <source>
        <dbReference type="ARBA" id="ARBA00022617"/>
    </source>
</evidence>
<keyword evidence="5" id="KW-0732">Signal</keyword>
<dbReference type="SUPFAM" id="SSF46626">
    <property type="entry name" value="Cytochrome c"/>
    <property type="match status" value="1"/>
</dbReference>
<dbReference type="Proteomes" id="UP000008130">
    <property type="component" value="Chromosome"/>
</dbReference>
<keyword evidence="8" id="KW-1185">Reference proteome</keyword>
<keyword evidence="2 4" id="KW-0479">Metal-binding</keyword>
<dbReference type="PIRSF" id="PIRSF028099">
    <property type="entry name" value="DUF1111"/>
    <property type="match status" value="1"/>
</dbReference>
<dbReference type="AlphaFoldDB" id="F2J2X2"/>
<dbReference type="Pfam" id="PF06537">
    <property type="entry name" value="DHOR"/>
    <property type="match status" value="1"/>
</dbReference>
<dbReference type="PATRIC" id="fig|991905.3.peg.416"/>
<dbReference type="GO" id="GO:0020037">
    <property type="term" value="F:heme binding"/>
    <property type="evidence" value="ECO:0007669"/>
    <property type="project" value="InterPro"/>
</dbReference>
<protein>
    <submittedName>
        <fullName evidence="7">Probable thiol oxidoreductase with 2 cytochrome c heme-binding sites</fullName>
    </submittedName>
</protein>
<gene>
    <name evidence="7" type="ordered locus">SL003B_0407</name>
</gene>
<evidence type="ECO:0000259" key="6">
    <source>
        <dbReference type="PROSITE" id="PS51007"/>
    </source>
</evidence>
<organism evidence="7 8">
    <name type="scientific">Polymorphum gilvum (strain LMG 25793 / CGMCC 1.9160 / SL003B-26A1)</name>
    <dbReference type="NCBI Taxonomy" id="991905"/>
    <lineage>
        <taxon>Bacteria</taxon>
        <taxon>Pseudomonadati</taxon>
        <taxon>Pseudomonadota</taxon>
        <taxon>Alphaproteobacteria</taxon>
        <taxon>Rhodobacterales</taxon>
        <taxon>Paracoccaceae</taxon>
        <taxon>Polymorphum</taxon>
    </lineage>
</organism>
<keyword evidence="3 4" id="KW-0408">Iron</keyword>
<evidence type="ECO:0000256" key="2">
    <source>
        <dbReference type="ARBA" id="ARBA00022723"/>
    </source>
</evidence>
<feature type="chain" id="PRO_5003278948" evidence="5">
    <location>
        <begin position="25"/>
        <end position="507"/>
    </location>
</feature>
<keyword evidence="1 4" id="KW-0349">Heme</keyword>
<evidence type="ECO:0000313" key="7">
    <source>
        <dbReference type="EMBL" id="ADZ68842.1"/>
    </source>
</evidence>
<proteinExistence type="predicted"/>
<dbReference type="PROSITE" id="PS51007">
    <property type="entry name" value="CYTC"/>
    <property type="match status" value="1"/>
</dbReference>
<dbReference type="PANTHER" id="PTHR30600:SF4">
    <property type="entry name" value="CYTOCHROME C DOMAIN-CONTAINING PROTEIN"/>
    <property type="match status" value="1"/>
</dbReference>
<feature type="domain" description="Cytochrome c" evidence="6">
    <location>
        <begin position="375"/>
        <end position="507"/>
    </location>
</feature>
<dbReference type="eggNOG" id="COG3488">
    <property type="taxonomic scope" value="Bacteria"/>
</dbReference>
<reference evidence="7 8" key="1">
    <citation type="journal article" date="2011" name="J. Bacteriol.">
        <title>Complete genome sequence of Polymorphum gilvum SL003B-26A1T, a crude oil-degrading bacterium from oil-polluted saline soil.</title>
        <authorList>
            <person name="Li S.G."/>
            <person name="Tang Y.Q."/>
            <person name="Nie Y."/>
            <person name="Cai M."/>
            <person name="Wu X.L."/>
        </authorList>
    </citation>
    <scope>NUCLEOTIDE SEQUENCE [LARGE SCALE GENOMIC DNA]</scope>
    <source>
        <strain evidence="8">LMG 25793 / CGMCC 1.9160 / SL003B-26A1</strain>
    </source>
</reference>
<name>F2J2X2_POLGS</name>
<evidence type="ECO:0000256" key="5">
    <source>
        <dbReference type="SAM" id="SignalP"/>
    </source>
</evidence>
<dbReference type="Gene3D" id="1.10.760.10">
    <property type="entry name" value="Cytochrome c-like domain"/>
    <property type="match status" value="1"/>
</dbReference>
<dbReference type="STRING" id="991905.SL003B_0407"/>
<accession>F2J2X2</accession>